<feature type="domain" description="ClpX-type ZB" evidence="2">
    <location>
        <begin position="1"/>
        <end position="54"/>
    </location>
</feature>
<dbReference type="PROSITE" id="PS51902">
    <property type="entry name" value="CLPX_ZB"/>
    <property type="match status" value="1"/>
</dbReference>
<evidence type="ECO:0000313" key="4">
    <source>
        <dbReference type="Proteomes" id="UP000630097"/>
    </source>
</evidence>
<evidence type="ECO:0000313" key="3">
    <source>
        <dbReference type="EMBL" id="GIG84632.1"/>
    </source>
</evidence>
<dbReference type="SMART" id="SM00994">
    <property type="entry name" value="zf-C4_ClpX"/>
    <property type="match status" value="1"/>
</dbReference>
<dbReference type="GO" id="GO:0051082">
    <property type="term" value="F:unfolded protein binding"/>
    <property type="evidence" value="ECO:0007669"/>
    <property type="project" value="UniProtKB-UniRule"/>
</dbReference>
<feature type="binding site" evidence="1">
    <location>
        <position position="13"/>
    </location>
    <ligand>
        <name>Zn(2+)</name>
        <dbReference type="ChEBI" id="CHEBI:29105"/>
    </ligand>
</feature>
<reference evidence="3 4" key="1">
    <citation type="submission" date="2021-01" db="EMBL/GenBank/DDBJ databases">
        <title>Whole genome shotgun sequence of Planotetraspora kaengkrachanensis NBRC 104272.</title>
        <authorList>
            <person name="Komaki H."/>
            <person name="Tamura T."/>
        </authorList>
    </citation>
    <scope>NUCLEOTIDE SEQUENCE [LARGE SCALE GENOMIC DNA]</scope>
    <source>
        <strain evidence="3 4">NBRC 104272</strain>
    </source>
</reference>
<comment type="similarity">
    <text evidence="1">Belongs to the ClpX chaperone family.</text>
</comment>
<dbReference type="Gene3D" id="6.20.220.10">
    <property type="entry name" value="ClpX chaperone, C4-type zinc finger domain"/>
    <property type="match status" value="1"/>
</dbReference>
<comment type="caution">
    <text evidence="3">The sequence shown here is derived from an EMBL/GenBank/DDBJ whole genome shotgun (WGS) entry which is preliminary data.</text>
</comment>
<name>A0A8J3Q0S1_9ACTN</name>
<feature type="binding site" evidence="1">
    <location>
        <position position="16"/>
    </location>
    <ligand>
        <name>Zn(2+)</name>
        <dbReference type="ChEBI" id="CHEBI:29105"/>
    </ligand>
</feature>
<dbReference type="RefSeq" id="WP_203887896.1">
    <property type="nucleotide sequence ID" value="NZ_BAABHH010000037.1"/>
</dbReference>
<accession>A0A8J3Q0S1</accession>
<evidence type="ECO:0000259" key="2">
    <source>
        <dbReference type="PROSITE" id="PS51902"/>
    </source>
</evidence>
<gene>
    <name evidence="3" type="ORF">Pka01_77590</name>
</gene>
<dbReference type="GO" id="GO:0046983">
    <property type="term" value="F:protein dimerization activity"/>
    <property type="evidence" value="ECO:0007669"/>
    <property type="project" value="UniProtKB-UniRule"/>
</dbReference>
<dbReference type="InterPro" id="IPR038366">
    <property type="entry name" value="Znf_CppX_C4_sf"/>
</dbReference>
<organism evidence="3 4">
    <name type="scientific">Planotetraspora kaengkrachanensis</name>
    <dbReference type="NCBI Taxonomy" id="575193"/>
    <lineage>
        <taxon>Bacteria</taxon>
        <taxon>Bacillati</taxon>
        <taxon>Actinomycetota</taxon>
        <taxon>Actinomycetes</taxon>
        <taxon>Streptosporangiales</taxon>
        <taxon>Streptosporangiaceae</taxon>
        <taxon>Planotetraspora</taxon>
    </lineage>
</organism>
<dbReference type="GO" id="GO:0008270">
    <property type="term" value="F:zinc ion binding"/>
    <property type="evidence" value="ECO:0007669"/>
    <property type="project" value="UniProtKB-UniRule"/>
</dbReference>
<evidence type="ECO:0000256" key="1">
    <source>
        <dbReference type="PROSITE-ProRule" id="PRU01250"/>
    </source>
</evidence>
<dbReference type="Proteomes" id="UP000630097">
    <property type="component" value="Unassembled WGS sequence"/>
</dbReference>
<keyword evidence="4" id="KW-1185">Reference proteome</keyword>
<dbReference type="EMBL" id="BONV01000055">
    <property type="protein sequence ID" value="GIG84632.1"/>
    <property type="molecule type" value="Genomic_DNA"/>
</dbReference>
<dbReference type="SUPFAM" id="SSF57716">
    <property type="entry name" value="Glucocorticoid receptor-like (DNA-binding domain)"/>
    <property type="match status" value="1"/>
</dbReference>
<keyword evidence="1" id="KW-0143">Chaperone</keyword>
<sequence>MAASAKVKTTVQCSFCGKPQTEVQKVIAGPGVYICNECVQLCLVILEAEETSPTPQIPSWDTMTDEQILEVLPKFAAAGKQVEDSLQEWVTRLRERKVTWTRIGEALGMTRQSAWERFSGEE</sequence>
<dbReference type="InterPro" id="IPR010603">
    <property type="entry name" value="Znf_CppX_C4"/>
</dbReference>
<protein>
    <recommendedName>
        <fullName evidence="2">ClpX-type ZB domain-containing protein</fullName>
    </recommendedName>
</protein>
<dbReference type="Pfam" id="PF06689">
    <property type="entry name" value="zf-C4_ClpX"/>
    <property type="match status" value="1"/>
</dbReference>
<dbReference type="AlphaFoldDB" id="A0A8J3Q0S1"/>
<feature type="binding site" evidence="1">
    <location>
        <position position="38"/>
    </location>
    <ligand>
        <name>Zn(2+)</name>
        <dbReference type="ChEBI" id="CHEBI:29105"/>
    </ligand>
</feature>
<dbReference type="InterPro" id="IPR059188">
    <property type="entry name" value="Znf_CLPX-like"/>
</dbReference>
<dbReference type="GO" id="GO:0006457">
    <property type="term" value="P:protein folding"/>
    <property type="evidence" value="ECO:0007669"/>
    <property type="project" value="UniProtKB-UniRule"/>
</dbReference>
<feature type="binding site" evidence="1">
    <location>
        <position position="35"/>
    </location>
    <ligand>
        <name>Zn(2+)</name>
        <dbReference type="ChEBI" id="CHEBI:29105"/>
    </ligand>
</feature>
<keyword evidence="1" id="KW-0862">Zinc</keyword>
<proteinExistence type="inferred from homology"/>
<keyword evidence="1" id="KW-0479">Metal-binding</keyword>